<feature type="signal peptide" evidence="1">
    <location>
        <begin position="1"/>
        <end position="23"/>
    </location>
</feature>
<dbReference type="EMBL" id="JBHRYJ010000004">
    <property type="protein sequence ID" value="MFC3677329.1"/>
    <property type="molecule type" value="Genomic_DNA"/>
</dbReference>
<organism evidence="2 3">
    <name type="scientific">Ferrovibrio xuzhouensis</name>
    <dbReference type="NCBI Taxonomy" id="1576914"/>
    <lineage>
        <taxon>Bacteria</taxon>
        <taxon>Pseudomonadati</taxon>
        <taxon>Pseudomonadota</taxon>
        <taxon>Alphaproteobacteria</taxon>
        <taxon>Rhodospirillales</taxon>
        <taxon>Rhodospirillaceae</taxon>
        <taxon>Ferrovibrio</taxon>
    </lineage>
</organism>
<reference evidence="3" key="1">
    <citation type="journal article" date="2019" name="Int. J. Syst. Evol. Microbiol.">
        <title>The Global Catalogue of Microorganisms (GCM) 10K type strain sequencing project: providing services to taxonomists for standard genome sequencing and annotation.</title>
        <authorList>
            <consortium name="The Broad Institute Genomics Platform"/>
            <consortium name="The Broad Institute Genome Sequencing Center for Infectious Disease"/>
            <person name="Wu L."/>
            <person name="Ma J."/>
        </authorList>
    </citation>
    <scope>NUCLEOTIDE SEQUENCE [LARGE SCALE GENOMIC DNA]</scope>
    <source>
        <strain evidence="3">KCTC 42182</strain>
    </source>
</reference>
<feature type="chain" id="PRO_5047420687" evidence="1">
    <location>
        <begin position="24"/>
        <end position="110"/>
    </location>
</feature>
<name>A0ABV7VJF3_9PROT</name>
<dbReference type="Proteomes" id="UP001595711">
    <property type="component" value="Unassembled WGS sequence"/>
</dbReference>
<dbReference type="InterPro" id="IPR036909">
    <property type="entry name" value="Cyt_c-like_dom_sf"/>
</dbReference>
<proteinExistence type="predicted"/>
<evidence type="ECO:0000256" key="1">
    <source>
        <dbReference type="SAM" id="SignalP"/>
    </source>
</evidence>
<sequence>MLRPVFCCCLALAGFALVPLARAGAPSDLASVTVDLPDSDRTFPDGPGAAAINDNCLACHSAGMVLNQPAMPRAAWAAEVGKMINAYKAPVAQEDVDAIVDYLTHTKGSK</sequence>
<keyword evidence="1" id="KW-0732">Signal</keyword>
<accession>A0ABV7VJF3</accession>
<dbReference type="RefSeq" id="WP_379728868.1">
    <property type="nucleotide sequence ID" value="NZ_JBHRYJ010000004.1"/>
</dbReference>
<protein>
    <submittedName>
        <fullName evidence="2">C-type cytochrome</fullName>
    </submittedName>
</protein>
<comment type="caution">
    <text evidence="2">The sequence shown here is derived from an EMBL/GenBank/DDBJ whole genome shotgun (WGS) entry which is preliminary data.</text>
</comment>
<keyword evidence="3" id="KW-1185">Reference proteome</keyword>
<evidence type="ECO:0000313" key="3">
    <source>
        <dbReference type="Proteomes" id="UP001595711"/>
    </source>
</evidence>
<gene>
    <name evidence="2" type="ORF">ACFOOQ_17380</name>
</gene>
<dbReference type="SUPFAM" id="SSF46626">
    <property type="entry name" value="Cytochrome c"/>
    <property type="match status" value="1"/>
</dbReference>
<dbReference type="Gene3D" id="1.10.760.10">
    <property type="entry name" value="Cytochrome c-like domain"/>
    <property type="match status" value="1"/>
</dbReference>
<evidence type="ECO:0000313" key="2">
    <source>
        <dbReference type="EMBL" id="MFC3677329.1"/>
    </source>
</evidence>